<evidence type="ECO:0008006" key="3">
    <source>
        <dbReference type="Google" id="ProtNLM"/>
    </source>
</evidence>
<dbReference type="SUPFAM" id="SSF56935">
    <property type="entry name" value="Porins"/>
    <property type="match status" value="1"/>
</dbReference>
<organism evidence="1 2">
    <name type="scientific">Porphyromonas levii</name>
    <dbReference type="NCBI Taxonomy" id="28114"/>
    <lineage>
        <taxon>Bacteria</taxon>
        <taxon>Pseudomonadati</taxon>
        <taxon>Bacteroidota</taxon>
        <taxon>Bacteroidia</taxon>
        <taxon>Bacteroidales</taxon>
        <taxon>Porphyromonadaceae</taxon>
        <taxon>Porphyromonas</taxon>
    </lineage>
</organism>
<dbReference type="SUPFAM" id="SSF49464">
    <property type="entry name" value="Carboxypeptidase regulatory domain-like"/>
    <property type="match status" value="1"/>
</dbReference>
<evidence type="ECO:0000313" key="1">
    <source>
        <dbReference type="EMBL" id="TFH94320.1"/>
    </source>
</evidence>
<dbReference type="InterPro" id="IPR008969">
    <property type="entry name" value="CarboxyPept-like_regulatory"/>
</dbReference>
<dbReference type="RefSeq" id="WP_018359132.1">
    <property type="nucleotide sequence ID" value="NZ_CP197400.1"/>
</dbReference>
<keyword evidence="2" id="KW-1185">Reference proteome</keyword>
<reference evidence="1 2" key="1">
    <citation type="submission" date="2019-03" db="EMBL/GenBank/DDBJ databases">
        <title>Porphyromonas levii Isolated from the Uterus of Dairy Cows.</title>
        <authorList>
            <person name="Francis A.M."/>
        </authorList>
    </citation>
    <scope>NUCLEOTIDE SEQUENCE [LARGE SCALE GENOMIC DNA]</scope>
    <source>
        <strain evidence="1 2">AF5678</strain>
    </source>
</reference>
<sequence>MKEMLTTTELSIVIGGNDSSSKEKKGTYVNRALFLVCFLLLHHSIFAQEGLRVPASKNFLGIVVEHPNDLPLPGVLIQGIVGNDTVLTTTDHQGRFNFLLPDSDSIIVAGYYFGNQLFERYINQWDTSAATTFKVDISKQLPEVVVKGMMKIVHRGFNRDTIQVEGIEIFKNSNVSGILDMTPGVVGRSGSYTYHQKPIVGIRYGERGKLRPLSDEVLKELEGLYAHELRNLEFRQSSLYKGGVAYEMIVHFRPITGYSITPTIILEHTKEWNTTDFLSVRLNTQRLRNNLFLSYNNRDIWSSSNTKYTIEGVSPIEIDIKNQPSTHVLNIMNSTEYDISERFLLGVNVEHYYNASHNDVFSQENQIPVKYRENRRYNALMLSSYIDYVIGQKHKIHWEGSFNRMTQYSSKRRESTDLYHNYSTTYSPNTSLFYTYENSDIGLTIESKTAVGWLRLLERVDETPLDVLKEMTITQGISATKRLGKSWSVGVGLNAEYIHREGASRNLLWFPNAIIKYQDGQWLFAAEFSSFIRHPLSTLLGSTQSTIATNIYEKGNKALRAEKVYEIKVDMGWNDWFLSLSKNLRNDIQAMIPSISEEQSLLFRPENIGSRDVYDISIGYFFRSQHFGAKPFLKYRFGKFSPVIPLGEKLKQGFVEISTPVWFNYESHYFTIAPVYVGKYRNIFDVVEPMFTIDAEYSFRLLQDRLLVKLFASDIFNSNNEVLLSNVNGVRTDRRLLKGYQSFGVSFTYNFRSDKVTREKGWIRNNNTRH</sequence>
<dbReference type="EMBL" id="SPNC01000140">
    <property type="protein sequence ID" value="TFH94320.1"/>
    <property type="molecule type" value="Genomic_DNA"/>
</dbReference>
<protein>
    <recommendedName>
        <fullName evidence="3">TonB-dependent receptor</fullName>
    </recommendedName>
</protein>
<proteinExistence type="predicted"/>
<evidence type="ECO:0000313" key="2">
    <source>
        <dbReference type="Proteomes" id="UP000297225"/>
    </source>
</evidence>
<comment type="caution">
    <text evidence="1">The sequence shown here is derived from an EMBL/GenBank/DDBJ whole genome shotgun (WGS) entry which is preliminary data.</text>
</comment>
<dbReference type="Proteomes" id="UP000297225">
    <property type="component" value="Unassembled WGS sequence"/>
</dbReference>
<accession>A0A4Y8WNC9</accession>
<name>A0A4Y8WNC9_9PORP</name>
<dbReference type="OrthoDB" id="1086219at2"/>
<dbReference type="AlphaFoldDB" id="A0A4Y8WNC9"/>
<dbReference type="STRING" id="1122973.GCA_000379925_01903"/>
<gene>
    <name evidence="1" type="ORF">E4P47_08005</name>
</gene>